<protein>
    <submittedName>
        <fullName evidence="1">Uncharacterized protein</fullName>
    </submittedName>
</protein>
<reference evidence="1" key="1">
    <citation type="submission" date="2020-05" db="EMBL/GenBank/DDBJ databases">
        <title>Large-scale comparative analyses of tick genomes elucidate their genetic diversity and vector capacities.</title>
        <authorList>
            <person name="Jia N."/>
            <person name="Wang J."/>
            <person name="Shi W."/>
            <person name="Du L."/>
            <person name="Sun Y."/>
            <person name="Zhan W."/>
            <person name="Jiang J."/>
            <person name="Wang Q."/>
            <person name="Zhang B."/>
            <person name="Ji P."/>
            <person name="Sakyi L.B."/>
            <person name="Cui X."/>
            <person name="Yuan T."/>
            <person name="Jiang B."/>
            <person name="Yang W."/>
            <person name="Lam T.T.-Y."/>
            <person name="Chang Q."/>
            <person name="Ding S."/>
            <person name="Wang X."/>
            <person name="Zhu J."/>
            <person name="Ruan X."/>
            <person name="Zhao L."/>
            <person name="Wei J."/>
            <person name="Que T."/>
            <person name="Du C."/>
            <person name="Cheng J."/>
            <person name="Dai P."/>
            <person name="Han X."/>
            <person name="Huang E."/>
            <person name="Gao Y."/>
            <person name="Liu J."/>
            <person name="Shao H."/>
            <person name="Ye R."/>
            <person name="Li L."/>
            <person name="Wei W."/>
            <person name="Wang X."/>
            <person name="Wang C."/>
            <person name="Yang T."/>
            <person name="Huo Q."/>
            <person name="Li W."/>
            <person name="Guo W."/>
            <person name="Chen H."/>
            <person name="Zhou L."/>
            <person name="Ni X."/>
            <person name="Tian J."/>
            <person name="Zhou Y."/>
            <person name="Sheng Y."/>
            <person name="Liu T."/>
            <person name="Pan Y."/>
            <person name="Xia L."/>
            <person name="Li J."/>
            <person name="Zhao F."/>
            <person name="Cao W."/>
        </authorList>
    </citation>
    <scope>NUCLEOTIDE SEQUENCE</scope>
    <source>
        <tissue evidence="1">Larvae</tissue>
    </source>
</reference>
<comment type="caution">
    <text evidence="1">The sequence shown here is derived from an EMBL/GenBank/DDBJ whole genome shotgun (WGS) entry which is preliminary data.</text>
</comment>
<proteinExistence type="predicted"/>
<organism evidence="1 2">
    <name type="scientific">Dermacentor silvarum</name>
    <name type="common">Tick</name>
    <dbReference type="NCBI Taxonomy" id="543639"/>
    <lineage>
        <taxon>Eukaryota</taxon>
        <taxon>Metazoa</taxon>
        <taxon>Ecdysozoa</taxon>
        <taxon>Arthropoda</taxon>
        <taxon>Chelicerata</taxon>
        <taxon>Arachnida</taxon>
        <taxon>Acari</taxon>
        <taxon>Parasitiformes</taxon>
        <taxon>Ixodida</taxon>
        <taxon>Ixodoidea</taxon>
        <taxon>Ixodidae</taxon>
        <taxon>Rhipicephalinae</taxon>
        <taxon>Dermacentor</taxon>
    </lineage>
</organism>
<dbReference type="Proteomes" id="UP000821865">
    <property type="component" value="Chromosome 11"/>
</dbReference>
<sequence>MLYTDPWLFFAAVRAPTLNYKYRLEGPHAWPGARDAILGYQTRMKAPLKPPATLPRSDRKRLQITLVTVVLLIVVLCLAVMLTSEFPLFSAIIWCTGALVL</sequence>
<gene>
    <name evidence="1" type="ORF">HPB49_006177</name>
</gene>
<evidence type="ECO:0000313" key="1">
    <source>
        <dbReference type="EMBL" id="KAH7970399.1"/>
    </source>
</evidence>
<evidence type="ECO:0000313" key="2">
    <source>
        <dbReference type="Proteomes" id="UP000821865"/>
    </source>
</evidence>
<dbReference type="EMBL" id="CM023480">
    <property type="protein sequence ID" value="KAH7970399.1"/>
    <property type="molecule type" value="Genomic_DNA"/>
</dbReference>
<accession>A0ACB8DIK6</accession>
<keyword evidence="2" id="KW-1185">Reference proteome</keyword>
<name>A0ACB8DIK6_DERSI</name>